<dbReference type="Pfam" id="PF14111">
    <property type="entry name" value="DUF4283"/>
    <property type="match status" value="1"/>
</dbReference>
<dbReference type="Proteomes" id="UP000694864">
    <property type="component" value="Chromosome 5"/>
</dbReference>
<dbReference type="PANTHER" id="PTHR31286:SF178">
    <property type="entry name" value="DUF4283 DOMAIN-CONTAINING PROTEIN"/>
    <property type="match status" value="1"/>
</dbReference>
<sequence>MSSSIDTLIKAMSLEEADEPFILPDLPQFSSRDTNSMSLMGRLLNPDCQNVSDIVLDMPRKWLIYDHVRGVALSRDKFQFIFKYEQDLEKILNLGAHTYNQWSLLLQRWVEIPPPNYLQSTQIWVQIRNIPVNHHTKEVITVFTEFAGPVIQVEYDPSISQNKDFVRAEILFDVSKSLRRSKVINLPSGEAITIVYDYERIQKRCYFCQRLTHEREKCPLFLQKQKELKGKDKLNLVHDRSMVLSSFNFPDMIMQVESVTDPLLEKINTPTLPYLLA</sequence>
<evidence type="ECO:0000313" key="5">
    <source>
        <dbReference type="RefSeq" id="XP_019101705.1"/>
    </source>
</evidence>
<accession>A0ABM1RRR6</accession>
<keyword evidence="3" id="KW-1185">Reference proteome</keyword>
<dbReference type="RefSeq" id="XP_019101705.1">
    <property type="nucleotide sequence ID" value="XM_019246160.1"/>
</dbReference>
<dbReference type="InterPro" id="IPR040256">
    <property type="entry name" value="At4g02000-like"/>
</dbReference>
<name>A0ABM1RRR6_CAMSA</name>
<evidence type="ECO:0000313" key="3">
    <source>
        <dbReference type="Proteomes" id="UP000694864"/>
    </source>
</evidence>
<dbReference type="RefSeq" id="XP_019101704.1">
    <property type="nucleotide sequence ID" value="XM_019246159.1"/>
</dbReference>
<proteinExistence type="predicted"/>
<gene>
    <name evidence="4 5" type="primary">LOC104788199</name>
</gene>
<dbReference type="GeneID" id="104788199"/>
<dbReference type="Pfam" id="PF14392">
    <property type="entry name" value="zf-CCHC_4"/>
    <property type="match status" value="1"/>
</dbReference>
<feature type="domain" description="DUF4283" evidence="1">
    <location>
        <begin position="34"/>
        <end position="110"/>
    </location>
</feature>
<reference evidence="4 5" key="3">
    <citation type="submission" date="2025-05" db="UniProtKB">
        <authorList>
            <consortium name="RefSeq"/>
        </authorList>
    </citation>
    <scope>IDENTIFICATION</scope>
    <source>
        <tissue evidence="4 5">Leaf</tissue>
    </source>
</reference>
<dbReference type="PANTHER" id="PTHR31286">
    <property type="entry name" value="GLYCINE-RICH CELL WALL STRUCTURAL PROTEIN 1.8-LIKE"/>
    <property type="match status" value="1"/>
</dbReference>
<dbReference type="InterPro" id="IPR025558">
    <property type="entry name" value="DUF4283"/>
</dbReference>
<reference evidence="3" key="2">
    <citation type="journal article" date="2014" name="Nat. Commun.">
        <title>The emerging biofuel crop Camelina sativa retains a highly undifferentiated hexaploid genome structure.</title>
        <authorList>
            <person name="Kagale S."/>
            <person name="Koh C."/>
            <person name="Nixon J."/>
            <person name="Bollina V."/>
            <person name="Clarke W.E."/>
            <person name="Tuteja R."/>
            <person name="Spillane C."/>
            <person name="Robinson S.J."/>
            <person name="Links M.G."/>
            <person name="Clarke C."/>
            <person name="Higgins E.E."/>
            <person name="Huebert T."/>
            <person name="Sharpe A.G."/>
            <person name="Parkin I.A."/>
        </authorList>
    </citation>
    <scope>NUCLEOTIDE SEQUENCE [LARGE SCALE GENOMIC DNA]</scope>
    <source>
        <strain evidence="3">r\DH55</strain>
    </source>
</reference>
<feature type="domain" description="Zinc knuckle CX2CX4HX4C" evidence="2">
    <location>
        <begin position="172"/>
        <end position="219"/>
    </location>
</feature>
<evidence type="ECO:0000259" key="2">
    <source>
        <dbReference type="Pfam" id="PF14392"/>
    </source>
</evidence>
<evidence type="ECO:0000313" key="4">
    <source>
        <dbReference type="RefSeq" id="XP_019101704.1"/>
    </source>
</evidence>
<dbReference type="InterPro" id="IPR025836">
    <property type="entry name" value="Zn_knuckle_CX2CX4HX4C"/>
</dbReference>
<protein>
    <submittedName>
        <fullName evidence="4 5">Uncharacterized protein LOC104788199</fullName>
    </submittedName>
</protein>
<evidence type="ECO:0000259" key="1">
    <source>
        <dbReference type="Pfam" id="PF14111"/>
    </source>
</evidence>
<reference evidence="3" key="1">
    <citation type="journal article" date="1997" name="Nucleic Acids Res.">
        <title>tRNAscan-SE: a program for improved detection of transfer RNA genes in genomic sequence.</title>
        <authorList>
            <person name="Lowe T.M."/>
            <person name="Eddy S.R."/>
        </authorList>
    </citation>
    <scope>NUCLEOTIDE SEQUENCE [LARGE SCALE GENOMIC DNA]</scope>
    <source>
        <strain evidence="3">r\DH55</strain>
    </source>
</reference>
<organism evidence="3 4">
    <name type="scientific">Camelina sativa</name>
    <name type="common">False flax</name>
    <name type="synonym">Myagrum sativum</name>
    <dbReference type="NCBI Taxonomy" id="90675"/>
    <lineage>
        <taxon>Eukaryota</taxon>
        <taxon>Viridiplantae</taxon>
        <taxon>Streptophyta</taxon>
        <taxon>Embryophyta</taxon>
        <taxon>Tracheophyta</taxon>
        <taxon>Spermatophyta</taxon>
        <taxon>Magnoliopsida</taxon>
        <taxon>eudicotyledons</taxon>
        <taxon>Gunneridae</taxon>
        <taxon>Pentapetalae</taxon>
        <taxon>rosids</taxon>
        <taxon>malvids</taxon>
        <taxon>Brassicales</taxon>
        <taxon>Brassicaceae</taxon>
        <taxon>Camelineae</taxon>
        <taxon>Camelina</taxon>
    </lineage>
</organism>